<sequence>MGASSNALGYLLIFLCALTVVNSYSKYGRGCADIGCLPNEMCVMAHESCSFGQRDGKECGSYPTCRKGGAGGQANSGGASLNPAPDNTRLSSSSNPSSPSSHASNSYNNHNSPPINPNYVFGSPNQQTPYGGNVPIFPYQQPTQQPPFQQFPQPQNPQYPQYPQYPAYVPRNPSNPYSPNSPPIIFGNPPAYYNPQPTTREPSLLHQFLYNKQGGRRNSSGRIISSVSLATVLASIAIILHHMT</sequence>
<feature type="transmembrane region" description="Helical" evidence="2">
    <location>
        <begin position="223"/>
        <end position="240"/>
    </location>
</feature>
<dbReference type="Proteomes" id="UP000594454">
    <property type="component" value="Chromosome 5"/>
</dbReference>
<protein>
    <submittedName>
        <fullName evidence="4">Uncharacterized protein</fullName>
    </submittedName>
</protein>
<organism evidence="4 5">
    <name type="scientific">Hermetia illucens</name>
    <name type="common">Black soldier fly</name>
    <dbReference type="NCBI Taxonomy" id="343691"/>
    <lineage>
        <taxon>Eukaryota</taxon>
        <taxon>Metazoa</taxon>
        <taxon>Ecdysozoa</taxon>
        <taxon>Arthropoda</taxon>
        <taxon>Hexapoda</taxon>
        <taxon>Insecta</taxon>
        <taxon>Pterygota</taxon>
        <taxon>Neoptera</taxon>
        <taxon>Endopterygota</taxon>
        <taxon>Diptera</taxon>
        <taxon>Brachycera</taxon>
        <taxon>Stratiomyomorpha</taxon>
        <taxon>Stratiomyidae</taxon>
        <taxon>Hermetiinae</taxon>
        <taxon>Hermetia</taxon>
    </lineage>
</organism>
<evidence type="ECO:0000256" key="1">
    <source>
        <dbReference type="SAM" id="MobiDB-lite"/>
    </source>
</evidence>
<gene>
    <name evidence="4" type="ORF">HERILL_LOCUS13287</name>
</gene>
<proteinExistence type="predicted"/>
<feature type="chain" id="PRO_5030841847" evidence="3">
    <location>
        <begin position="24"/>
        <end position="244"/>
    </location>
</feature>
<evidence type="ECO:0000256" key="3">
    <source>
        <dbReference type="SAM" id="SignalP"/>
    </source>
</evidence>
<evidence type="ECO:0000313" key="4">
    <source>
        <dbReference type="EMBL" id="CAD7090829.1"/>
    </source>
</evidence>
<feature type="signal peptide" evidence="3">
    <location>
        <begin position="1"/>
        <end position="23"/>
    </location>
</feature>
<dbReference type="EMBL" id="LR899013">
    <property type="protein sequence ID" value="CAD7090829.1"/>
    <property type="molecule type" value="Genomic_DNA"/>
</dbReference>
<dbReference type="InParanoid" id="A0A7R8YZ44"/>
<dbReference type="AlphaFoldDB" id="A0A7R8YZ44"/>
<keyword evidence="2" id="KW-0812">Transmembrane</keyword>
<keyword evidence="5" id="KW-1185">Reference proteome</keyword>
<dbReference type="OrthoDB" id="8122555at2759"/>
<keyword evidence="2" id="KW-0472">Membrane</keyword>
<dbReference type="PANTHER" id="PTHR39956">
    <property type="entry name" value="GH09530P-RELATED"/>
    <property type="match status" value="1"/>
</dbReference>
<feature type="compositionally biased region" description="Low complexity" evidence="1">
    <location>
        <begin position="91"/>
        <end position="113"/>
    </location>
</feature>
<feature type="compositionally biased region" description="Low complexity" evidence="1">
    <location>
        <begin position="135"/>
        <end position="159"/>
    </location>
</feature>
<dbReference type="PANTHER" id="PTHR39956:SF1">
    <property type="entry name" value="GH09530P-RELATED"/>
    <property type="match status" value="1"/>
</dbReference>
<feature type="region of interest" description="Disordered" evidence="1">
    <location>
        <begin position="70"/>
        <end position="159"/>
    </location>
</feature>
<evidence type="ECO:0000313" key="5">
    <source>
        <dbReference type="Proteomes" id="UP000594454"/>
    </source>
</evidence>
<name>A0A7R8YZ44_HERIL</name>
<reference evidence="4 5" key="1">
    <citation type="submission" date="2020-11" db="EMBL/GenBank/DDBJ databases">
        <authorList>
            <person name="Wallbank WR R."/>
            <person name="Pardo Diaz C."/>
            <person name="Kozak K."/>
            <person name="Martin S."/>
            <person name="Jiggins C."/>
            <person name="Moest M."/>
            <person name="Warren A I."/>
            <person name="Generalovic N T."/>
            <person name="Byers J.R.P. K."/>
            <person name="Montejo-Kovacevich G."/>
            <person name="Yen C E."/>
        </authorList>
    </citation>
    <scope>NUCLEOTIDE SEQUENCE [LARGE SCALE GENOMIC DNA]</scope>
</reference>
<keyword evidence="3" id="KW-0732">Signal</keyword>
<accession>A0A7R8YZ44</accession>
<evidence type="ECO:0000256" key="2">
    <source>
        <dbReference type="SAM" id="Phobius"/>
    </source>
</evidence>
<keyword evidence="2" id="KW-1133">Transmembrane helix</keyword>